<evidence type="ECO:0000256" key="3">
    <source>
        <dbReference type="ARBA" id="ARBA00022692"/>
    </source>
</evidence>
<protein>
    <recommendedName>
        <fullName evidence="9">Serpentine Receptor, class E (Epsilon)</fullName>
    </recommendedName>
</protein>
<dbReference type="Pfam" id="PF03125">
    <property type="entry name" value="Sre"/>
    <property type="match status" value="1"/>
</dbReference>
<dbReference type="EMBL" id="CADEPM010000004">
    <property type="protein sequence ID" value="CAB3403763.1"/>
    <property type="molecule type" value="Genomic_DNA"/>
</dbReference>
<feature type="transmembrane region" description="Helical" evidence="6">
    <location>
        <begin position="168"/>
        <end position="189"/>
    </location>
</feature>
<comment type="subcellular location">
    <subcellularLocation>
        <location evidence="1">Membrane</location>
        <topology evidence="1">Multi-pass membrane protein</topology>
    </subcellularLocation>
</comment>
<evidence type="ECO:0008006" key="9">
    <source>
        <dbReference type="Google" id="ProtNLM"/>
    </source>
</evidence>
<evidence type="ECO:0000256" key="4">
    <source>
        <dbReference type="ARBA" id="ARBA00022989"/>
    </source>
</evidence>
<accession>A0A8S1ERF4</accession>
<keyword evidence="4 6" id="KW-1133">Transmembrane helix</keyword>
<dbReference type="PANTHER" id="PTHR47757:SF1">
    <property type="entry name" value="SERPENTINE RECEPTOR, CLASS E (EPSILON)"/>
    <property type="match status" value="1"/>
</dbReference>
<feature type="transmembrane region" description="Helical" evidence="6">
    <location>
        <begin position="195"/>
        <end position="216"/>
    </location>
</feature>
<evidence type="ECO:0000313" key="8">
    <source>
        <dbReference type="Proteomes" id="UP000494206"/>
    </source>
</evidence>
<comment type="caution">
    <text evidence="7">The sequence shown here is derived from an EMBL/GenBank/DDBJ whole genome shotgun (WGS) entry which is preliminary data.</text>
</comment>
<dbReference type="InterPro" id="IPR053365">
    <property type="entry name" value="Nematode_rcpt-like"/>
</dbReference>
<feature type="transmembrane region" description="Helical" evidence="6">
    <location>
        <begin position="65"/>
        <end position="87"/>
    </location>
</feature>
<name>A0A8S1ERF4_9PELO</name>
<comment type="similarity">
    <text evidence="2">Belongs to the nematode receptor-like protein sre family.</text>
</comment>
<dbReference type="InterPro" id="IPR004151">
    <property type="entry name" value="7TM_GPCR_serpentine_rcpt_Sre"/>
</dbReference>
<dbReference type="PANTHER" id="PTHR47757">
    <property type="entry name" value="SERPENTINE RECEPTOR, CLASS E (EPSILON)-RELATED"/>
    <property type="match status" value="1"/>
</dbReference>
<evidence type="ECO:0000256" key="5">
    <source>
        <dbReference type="ARBA" id="ARBA00023136"/>
    </source>
</evidence>
<organism evidence="7 8">
    <name type="scientific">Caenorhabditis bovis</name>
    <dbReference type="NCBI Taxonomy" id="2654633"/>
    <lineage>
        <taxon>Eukaryota</taxon>
        <taxon>Metazoa</taxon>
        <taxon>Ecdysozoa</taxon>
        <taxon>Nematoda</taxon>
        <taxon>Chromadorea</taxon>
        <taxon>Rhabditida</taxon>
        <taxon>Rhabditina</taxon>
        <taxon>Rhabditomorpha</taxon>
        <taxon>Rhabditoidea</taxon>
        <taxon>Rhabditidae</taxon>
        <taxon>Peloderinae</taxon>
        <taxon>Caenorhabditis</taxon>
    </lineage>
</organism>
<evidence type="ECO:0000256" key="1">
    <source>
        <dbReference type="ARBA" id="ARBA00004141"/>
    </source>
</evidence>
<dbReference type="OrthoDB" id="5799488at2759"/>
<dbReference type="AlphaFoldDB" id="A0A8S1ERF4"/>
<feature type="transmembrane region" description="Helical" evidence="6">
    <location>
        <begin position="25"/>
        <end position="45"/>
    </location>
</feature>
<evidence type="ECO:0000256" key="6">
    <source>
        <dbReference type="SAM" id="Phobius"/>
    </source>
</evidence>
<keyword evidence="3 6" id="KW-0812">Transmembrane</keyword>
<keyword evidence="8" id="KW-1185">Reference proteome</keyword>
<evidence type="ECO:0000256" key="2">
    <source>
        <dbReference type="ARBA" id="ARBA00006803"/>
    </source>
</evidence>
<proteinExistence type="inferred from homology"/>
<evidence type="ECO:0000313" key="7">
    <source>
        <dbReference type="EMBL" id="CAB3403763.1"/>
    </source>
</evidence>
<feature type="transmembrane region" description="Helical" evidence="6">
    <location>
        <begin position="281"/>
        <end position="305"/>
    </location>
</feature>
<dbReference type="Proteomes" id="UP000494206">
    <property type="component" value="Unassembled WGS sequence"/>
</dbReference>
<keyword evidence="5 6" id="KW-0472">Membrane</keyword>
<reference evidence="7 8" key="1">
    <citation type="submission" date="2020-04" db="EMBL/GenBank/DDBJ databases">
        <authorList>
            <person name="Laetsch R D."/>
            <person name="Stevens L."/>
            <person name="Kumar S."/>
            <person name="Blaxter L. M."/>
        </authorList>
    </citation>
    <scope>NUCLEOTIDE SEQUENCE [LARGE SCALE GENOMIC DNA]</scope>
</reference>
<gene>
    <name evidence="7" type="ORF">CBOVIS_LOCUS6182</name>
</gene>
<sequence>MIIKVSSCNCTLWIPLFLIHHPHNALSYSIALLEIIFSTICSILVVKTAYAVHSSSVFHRNLNCLFLWASFSWGESLIFKIVTLFYVTGLVSSGVPEDQISFWYSDDPSIYPTINSISDIVPLCIACLFRWHYFFTMTMMLFQISIERICATYYILDYEKKKRSHIFYSQLISSNLISLPMTYIAFYNVLEFRKIFAALLFPNIIANFLFVSNIIFNHRIIKKFSYDSTSYSLAMRFQANENLKAITLIQRIMIAGFVLIICGLSSIAILVFGWLAEFNAVIIFLFEIMAHLNPLILCPLVLISLKKWVHSSQRNQKIRNDPEIDVYFKQLKNAWK</sequence>
<dbReference type="GO" id="GO:0016020">
    <property type="term" value="C:membrane"/>
    <property type="evidence" value="ECO:0007669"/>
    <property type="project" value="UniProtKB-SubCell"/>
</dbReference>
<feature type="transmembrane region" description="Helical" evidence="6">
    <location>
        <begin position="252"/>
        <end position="275"/>
    </location>
</feature>
<dbReference type="GO" id="GO:0007606">
    <property type="term" value="P:sensory perception of chemical stimulus"/>
    <property type="evidence" value="ECO:0007669"/>
    <property type="project" value="InterPro"/>
</dbReference>